<protein>
    <submittedName>
        <fullName evidence="1">CLUMA_CG002038, isoform A</fullName>
    </submittedName>
</protein>
<name>A0A1J1HL45_9DIPT</name>
<evidence type="ECO:0000313" key="1">
    <source>
        <dbReference type="EMBL" id="CRK88258.1"/>
    </source>
</evidence>
<organism evidence="1 2">
    <name type="scientific">Clunio marinus</name>
    <dbReference type="NCBI Taxonomy" id="568069"/>
    <lineage>
        <taxon>Eukaryota</taxon>
        <taxon>Metazoa</taxon>
        <taxon>Ecdysozoa</taxon>
        <taxon>Arthropoda</taxon>
        <taxon>Hexapoda</taxon>
        <taxon>Insecta</taxon>
        <taxon>Pterygota</taxon>
        <taxon>Neoptera</taxon>
        <taxon>Endopterygota</taxon>
        <taxon>Diptera</taxon>
        <taxon>Nematocera</taxon>
        <taxon>Chironomoidea</taxon>
        <taxon>Chironomidae</taxon>
        <taxon>Clunio</taxon>
    </lineage>
</organism>
<accession>A0A1J1HL45</accession>
<gene>
    <name evidence="1" type="ORF">CLUMA_CG002038</name>
</gene>
<dbReference type="Proteomes" id="UP000183832">
    <property type="component" value="Unassembled WGS sequence"/>
</dbReference>
<evidence type="ECO:0000313" key="2">
    <source>
        <dbReference type="Proteomes" id="UP000183832"/>
    </source>
</evidence>
<keyword evidence="2" id="KW-1185">Reference proteome</keyword>
<proteinExistence type="predicted"/>
<dbReference type="EMBL" id="CVRI01000006">
    <property type="protein sequence ID" value="CRK88258.1"/>
    <property type="molecule type" value="Genomic_DNA"/>
</dbReference>
<dbReference type="AlphaFoldDB" id="A0A1J1HL45"/>
<sequence>MCSWLCKLEIKSDNSNRRKFLLKIQEFKSQTCRDTWDVNRINEMKFDIAIQKEKKNRAEKICILSWIVAI</sequence>
<reference evidence="1 2" key="1">
    <citation type="submission" date="2015-04" db="EMBL/GenBank/DDBJ databases">
        <authorList>
            <person name="Syromyatnikov M.Y."/>
            <person name="Popov V.N."/>
        </authorList>
    </citation>
    <scope>NUCLEOTIDE SEQUENCE [LARGE SCALE GENOMIC DNA]</scope>
</reference>